<feature type="domain" description="Retrotransposon gag" evidence="1">
    <location>
        <begin position="83"/>
        <end position="172"/>
    </location>
</feature>
<sequence length="212" mass="24421">MSTNHTVNTSTLSDEQKRDALVFLRDKKKLPSVSEVEYDLWLDARKPGPYKGAIDALACRDFLDYIEEYCSCVSLEKTLWVEYAVLSITGDAKSWWRDSTMTLATPWSEFRKEFINAFTPPNSARDALEALFKLKQTKDMSIAEYTSRFRRLMRLTENLDPGTALYVYQQGLESETSKQVQLRQPCDLENAIREATVVHGILRKYNKRASLV</sequence>
<dbReference type="Proteomes" id="UP000738325">
    <property type="component" value="Unassembled WGS sequence"/>
</dbReference>
<evidence type="ECO:0000313" key="2">
    <source>
        <dbReference type="EMBL" id="KAG0309062.1"/>
    </source>
</evidence>
<evidence type="ECO:0000259" key="1">
    <source>
        <dbReference type="Pfam" id="PF03732"/>
    </source>
</evidence>
<organism evidence="2 3">
    <name type="scientific">Dissophora globulifera</name>
    <dbReference type="NCBI Taxonomy" id="979702"/>
    <lineage>
        <taxon>Eukaryota</taxon>
        <taxon>Fungi</taxon>
        <taxon>Fungi incertae sedis</taxon>
        <taxon>Mucoromycota</taxon>
        <taxon>Mortierellomycotina</taxon>
        <taxon>Mortierellomycetes</taxon>
        <taxon>Mortierellales</taxon>
        <taxon>Mortierellaceae</taxon>
        <taxon>Dissophora</taxon>
    </lineage>
</organism>
<dbReference type="PANTHER" id="PTHR33223">
    <property type="entry name" value="CCHC-TYPE DOMAIN-CONTAINING PROTEIN"/>
    <property type="match status" value="1"/>
</dbReference>
<proteinExistence type="predicted"/>
<dbReference type="OrthoDB" id="5600552at2759"/>
<accession>A0A9P6QZG8</accession>
<reference evidence="2" key="1">
    <citation type="journal article" date="2020" name="Fungal Divers.">
        <title>Resolving the Mortierellaceae phylogeny through synthesis of multi-gene phylogenetics and phylogenomics.</title>
        <authorList>
            <person name="Vandepol N."/>
            <person name="Liber J."/>
            <person name="Desiro A."/>
            <person name="Na H."/>
            <person name="Kennedy M."/>
            <person name="Barry K."/>
            <person name="Grigoriev I.V."/>
            <person name="Miller A.N."/>
            <person name="O'Donnell K."/>
            <person name="Stajich J.E."/>
            <person name="Bonito G."/>
        </authorList>
    </citation>
    <scope>NUCLEOTIDE SEQUENCE</scope>
    <source>
        <strain evidence="2">REB-010B</strain>
    </source>
</reference>
<dbReference type="EMBL" id="JAAAIP010001228">
    <property type="protein sequence ID" value="KAG0309062.1"/>
    <property type="molecule type" value="Genomic_DNA"/>
</dbReference>
<protein>
    <recommendedName>
        <fullName evidence="1">Retrotransposon gag domain-containing protein</fullName>
    </recommendedName>
</protein>
<dbReference type="InterPro" id="IPR005162">
    <property type="entry name" value="Retrotrans_gag_dom"/>
</dbReference>
<dbReference type="Pfam" id="PF03732">
    <property type="entry name" value="Retrotrans_gag"/>
    <property type="match status" value="1"/>
</dbReference>
<dbReference type="AlphaFoldDB" id="A0A9P6QZG8"/>
<evidence type="ECO:0000313" key="3">
    <source>
        <dbReference type="Proteomes" id="UP000738325"/>
    </source>
</evidence>
<keyword evidence="3" id="KW-1185">Reference proteome</keyword>
<comment type="caution">
    <text evidence="2">The sequence shown here is derived from an EMBL/GenBank/DDBJ whole genome shotgun (WGS) entry which is preliminary data.</text>
</comment>
<gene>
    <name evidence="2" type="ORF">BGZ99_000987</name>
</gene>
<name>A0A9P6QZG8_9FUNG</name>
<dbReference type="PANTHER" id="PTHR33223:SF6">
    <property type="entry name" value="CCHC-TYPE DOMAIN-CONTAINING PROTEIN"/>
    <property type="match status" value="1"/>
</dbReference>